<protein>
    <recommendedName>
        <fullName evidence="4">NAD(P)-binding domain-containing protein</fullName>
    </recommendedName>
</protein>
<evidence type="ECO:0000256" key="1">
    <source>
        <dbReference type="ARBA" id="ARBA00005725"/>
    </source>
</evidence>
<dbReference type="PANTHER" id="PTHR47706:SF9">
    <property type="entry name" value="NMRA-LIKE DOMAIN-CONTAINING PROTEIN-RELATED"/>
    <property type="match status" value="1"/>
</dbReference>
<evidence type="ECO:0000313" key="5">
    <source>
        <dbReference type="EMBL" id="ROV95733.1"/>
    </source>
</evidence>
<dbReference type="Proteomes" id="UP000283895">
    <property type="component" value="Unassembled WGS sequence"/>
</dbReference>
<accession>A0A423VXC6</accession>
<dbReference type="EMBL" id="LKEA01000035">
    <property type="protein sequence ID" value="ROV95733.1"/>
    <property type="molecule type" value="Genomic_DNA"/>
</dbReference>
<dbReference type="InterPro" id="IPR036291">
    <property type="entry name" value="NAD(P)-bd_dom_sf"/>
</dbReference>
<dbReference type="SUPFAM" id="SSF51735">
    <property type="entry name" value="NAD(P)-binding Rossmann-fold domains"/>
    <property type="match status" value="1"/>
</dbReference>
<comment type="similarity">
    <text evidence="1">Belongs to the NmrA-type oxidoreductase family. Isoflavone reductase subfamily.</text>
</comment>
<dbReference type="InterPro" id="IPR051609">
    <property type="entry name" value="NmrA/Isoflavone_reductase-like"/>
</dbReference>
<dbReference type="CDD" id="cd05259">
    <property type="entry name" value="PCBER_SDR_a"/>
    <property type="match status" value="1"/>
</dbReference>
<feature type="domain" description="NAD(P)-binding" evidence="4">
    <location>
        <begin position="12"/>
        <end position="151"/>
    </location>
</feature>
<dbReference type="AlphaFoldDB" id="A0A423VXC6"/>
<sequence>MTTIIQKVTIIGASGNFGAPITAALIKAGFNVTILSRAESSATFPNEIPVIKIPYTFEELTKAMVGQDAVVCVVGPAGIDINVVMVDAAEAAGVKRFILNDFGWGPDFRGMPEFHDIHVKRRAQWDRAKMKAEANPDFTWTGIATGNPIDWALRKFPLMGFDVKNSSATIYDGGEAYFTGTTLVSIGQSVVGVLRHPKDTANRSVKVLSIKTCQNELLKAFQHVTGKDWEVQRSSTKDLEERGRSKHEAGEKGWTLELVIAQMFDEGKARNVVASSREESDSALLGVSAETAEQVVAKALEMA</sequence>
<gene>
    <name evidence="5" type="ORF">VMCG_07625</name>
</gene>
<proteinExistence type="inferred from homology"/>
<dbReference type="PANTHER" id="PTHR47706">
    <property type="entry name" value="NMRA-LIKE FAMILY PROTEIN"/>
    <property type="match status" value="1"/>
</dbReference>
<dbReference type="InterPro" id="IPR016040">
    <property type="entry name" value="NAD(P)-bd_dom"/>
</dbReference>
<dbReference type="STRING" id="356882.A0A423VXC6"/>
<dbReference type="InterPro" id="IPR045312">
    <property type="entry name" value="PCBER-like"/>
</dbReference>
<dbReference type="OrthoDB" id="9974981at2759"/>
<comment type="caution">
    <text evidence="5">The sequence shown here is derived from an EMBL/GenBank/DDBJ whole genome shotgun (WGS) entry which is preliminary data.</text>
</comment>
<keyword evidence="2" id="KW-0521">NADP</keyword>
<name>A0A423VXC6_9PEZI</name>
<reference evidence="5 6" key="1">
    <citation type="submission" date="2015-09" db="EMBL/GenBank/DDBJ databases">
        <title>Host preference determinants of Valsa canker pathogens revealed by comparative genomics.</title>
        <authorList>
            <person name="Yin Z."/>
            <person name="Huang L."/>
        </authorList>
    </citation>
    <scope>NUCLEOTIDE SEQUENCE [LARGE SCALE GENOMIC DNA]</scope>
    <source>
        <strain evidence="5 6">03-1</strain>
    </source>
</reference>
<organism evidence="5 6">
    <name type="scientific">Cytospora schulzeri</name>
    <dbReference type="NCBI Taxonomy" id="448051"/>
    <lineage>
        <taxon>Eukaryota</taxon>
        <taxon>Fungi</taxon>
        <taxon>Dikarya</taxon>
        <taxon>Ascomycota</taxon>
        <taxon>Pezizomycotina</taxon>
        <taxon>Sordariomycetes</taxon>
        <taxon>Sordariomycetidae</taxon>
        <taxon>Diaporthales</taxon>
        <taxon>Cytosporaceae</taxon>
        <taxon>Cytospora</taxon>
    </lineage>
</organism>
<evidence type="ECO:0000256" key="3">
    <source>
        <dbReference type="ARBA" id="ARBA00023002"/>
    </source>
</evidence>
<dbReference type="GO" id="GO:0016491">
    <property type="term" value="F:oxidoreductase activity"/>
    <property type="evidence" value="ECO:0007669"/>
    <property type="project" value="UniProtKB-KW"/>
</dbReference>
<evidence type="ECO:0000256" key="2">
    <source>
        <dbReference type="ARBA" id="ARBA00022857"/>
    </source>
</evidence>
<evidence type="ECO:0000313" key="6">
    <source>
        <dbReference type="Proteomes" id="UP000283895"/>
    </source>
</evidence>
<keyword evidence="3" id="KW-0560">Oxidoreductase</keyword>
<dbReference type="Gene3D" id="3.40.50.720">
    <property type="entry name" value="NAD(P)-binding Rossmann-like Domain"/>
    <property type="match status" value="1"/>
</dbReference>
<dbReference type="Gene3D" id="3.90.25.10">
    <property type="entry name" value="UDP-galactose 4-epimerase, domain 1"/>
    <property type="match status" value="1"/>
</dbReference>
<keyword evidence="6" id="KW-1185">Reference proteome</keyword>
<evidence type="ECO:0000259" key="4">
    <source>
        <dbReference type="Pfam" id="PF13460"/>
    </source>
</evidence>
<dbReference type="Pfam" id="PF13460">
    <property type="entry name" value="NAD_binding_10"/>
    <property type="match status" value="1"/>
</dbReference>